<reference evidence="1 2" key="1">
    <citation type="submission" date="2017-11" db="EMBL/GenBank/DDBJ databases">
        <title>Draft Genome Sequence of Methylobacter psychrotolerans Sph1T, an Obligate Methanotroph from Low-Temperature Environments.</title>
        <authorList>
            <person name="Oshkin I.Y."/>
            <person name="Miroshnikov K."/>
            <person name="Belova S.E."/>
            <person name="Korzhenkov A."/>
            <person name="Toshchakov S.V."/>
            <person name="Dedysh S.N."/>
        </authorList>
    </citation>
    <scope>NUCLEOTIDE SEQUENCE [LARGE SCALE GENOMIC DNA]</scope>
    <source>
        <strain evidence="1 2">Sph1</strain>
    </source>
</reference>
<dbReference type="Proteomes" id="UP000237423">
    <property type="component" value="Unassembled WGS sequence"/>
</dbReference>
<organism evidence="1 2">
    <name type="scientific">Methylovulum psychrotolerans</name>
    <dbReference type="NCBI Taxonomy" id="1704499"/>
    <lineage>
        <taxon>Bacteria</taxon>
        <taxon>Pseudomonadati</taxon>
        <taxon>Pseudomonadota</taxon>
        <taxon>Gammaproteobacteria</taxon>
        <taxon>Methylococcales</taxon>
        <taxon>Methylococcaceae</taxon>
        <taxon>Methylovulum</taxon>
    </lineage>
</organism>
<dbReference type="EMBL" id="PGFZ01000005">
    <property type="protein sequence ID" value="POZ51558.1"/>
    <property type="molecule type" value="Genomic_DNA"/>
</dbReference>
<dbReference type="RefSeq" id="WP_146054578.1">
    <property type="nucleotide sequence ID" value="NZ_PGFZ01000005.1"/>
</dbReference>
<name>A0A2S5CL89_9GAMM</name>
<sequence>MLYNLVSGEKWDSLDSKKKEQHFRSYFSIGRNENTLNWARHASGVLAGTSNTRSIGNGVIGLTRYGSEIIESIISDLSVNEQIPIIAFSIINIADTKAKTHASIFNILGIIVRFFSIEENFPADLSINHKKARITNELRQLLSVVTISGMPWQEGIHNTEDSNQSSYSTPDISNLNLDTLADSIIDWLERSKNLKNEIRPSAVFLGKVWTRLYFSLLSVSDIRYSQKRNNGLATIMELFACCLINAFFAEESYYHFTSKIETGVDRINPNDSPDNFIEKIKTHKDNMEQFPFTQIIGTCPIVLGLIKNKNALHILEAMNIKSKKDCNIGCNELIFNKLNKEIIVNAEKKTS</sequence>
<proteinExistence type="predicted"/>
<dbReference type="AlphaFoldDB" id="A0A2S5CL89"/>
<protein>
    <submittedName>
        <fullName evidence="1">Uncharacterized protein</fullName>
    </submittedName>
</protein>
<evidence type="ECO:0000313" key="2">
    <source>
        <dbReference type="Proteomes" id="UP000237423"/>
    </source>
</evidence>
<gene>
    <name evidence="1" type="ORF">AADEFJLK_02425</name>
</gene>
<evidence type="ECO:0000313" key="1">
    <source>
        <dbReference type="EMBL" id="POZ51558.1"/>
    </source>
</evidence>
<comment type="caution">
    <text evidence="1">The sequence shown here is derived from an EMBL/GenBank/DDBJ whole genome shotgun (WGS) entry which is preliminary data.</text>
</comment>
<accession>A0A2S5CL89</accession>